<sequence>MKQALAKECNDGKQGFTLIELMIVIAVISILAIVSVPKYQAITEHYKLESTAQIVVGQLRYAKQLAMDQRKGIYLVLDTNTVEVLDAGNKEYGGLQAFESGIIFDTSSAENNGLMIESGKAKGLPHVVYDPRGFIDNSPVNGEAVNIVLSGVRSGSSVVIVVELETGNIRLEW</sequence>
<keyword evidence="1" id="KW-1133">Transmembrane helix</keyword>
<evidence type="ECO:0000256" key="1">
    <source>
        <dbReference type="SAM" id="Phobius"/>
    </source>
</evidence>
<organism evidence="2 3">
    <name type="scientific">Desulfosporosinus lacus DSM 15449</name>
    <dbReference type="NCBI Taxonomy" id="1121420"/>
    <lineage>
        <taxon>Bacteria</taxon>
        <taxon>Bacillati</taxon>
        <taxon>Bacillota</taxon>
        <taxon>Clostridia</taxon>
        <taxon>Eubacteriales</taxon>
        <taxon>Desulfitobacteriaceae</taxon>
        <taxon>Desulfosporosinus</taxon>
    </lineage>
</organism>
<gene>
    <name evidence="2" type="ORF">SAMN02746098_02838</name>
</gene>
<keyword evidence="1" id="KW-0812">Transmembrane</keyword>
<dbReference type="PROSITE" id="PS00409">
    <property type="entry name" value="PROKAR_NTER_METHYL"/>
    <property type="match status" value="1"/>
</dbReference>
<dbReference type="EMBL" id="FQXJ01000009">
    <property type="protein sequence ID" value="SHI17910.1"/>
    <property type="molecule type" value="Genomic_DNA"/>
</dbReference>
<protein>
    <submittedName>
        <fullName evidence="2">Type IV fimbrial biogenesis protein FimT</fullName>
    </submittedName>
</protein>
<reference evidence="3" key="1">
    <citation type="submission" date="2016-11" db="EMBL/GenBank/DDBJ databases">
        <authorList>
            <person name="Varghese N."/>
            <person name="Submissions S."/>
        </authorList>
    </citation>
    <scope>NUCLEOTIDE SEQUENCE [LARGE SCALE GENOMIC DNA]</scope>
    <source>
        <strain evidence="3">DSM 15449</strain>
    </source>
</reference>
<feature type="transmembrane region" description="Helical" evidence="1">
    <location>
        <begin position="15"/>
        <end position="36"/>
    </location>
</feature>
<dbReference type="OrthoDB" id="1808257at2"/>
<dbReference type="SUPFAM" id="SSF54523">
    <property type="entry name" value="Pili subunits"/>
    <property type="match status" value="1"/>
</dbReference>
<evidence type="ECO:0000313" key="2">
    <source>
        <dbReference type="EMBL" id="SHI17910.1"/>
    </source>
</evidence>
<dbReference type="Pfam" id="PF07963">
    <property type="entry name" value="N_methyl"/>
    <property type="match status" value="1"/>
</dbReference>
<dbReference type="AlphaFoldDB" id="A0A1M5Z152"/>
<keyword evidence="3" id="KW-1185">Reference proteome</keyword>
<dbReference type="InterPro" id="IPR012902">
    <property type="entry name" value="N_methyl_site"/>
</dbReference>
<accession>A0A1M5Z152</accession>
<keyword evidence="1" id="KW-0472">Membrane</keyword>
<dbReference type="Proteomes" id="UP000183954">
    <property type="component" value="Unassembled WGS sequence"/>
</dbReference>
<name>A0A1M5Z152_9FIRM</name>
<dbReference type="Gene3D" id="3.30.700.10">
    <property type="entry name" value="Glycoprotein, Type 4 Pilin"/>
    <property type="match status" value="1"/>
</dbReference>
<dbReference type="RefSeq" id="WP_073030373.1">
    <property type="nucleotide sequence ID" value="NZ_FQXJ01000009.1"/>
</dbReference>
<dbReference type="STRING" id="1121420.SAMN02746098_02838"/>
<proteinExistence type="predicted"/>
<dbReference type="NCBIfam" id="TIGR02532">
    <property type="entry name" value="IV_pilin_GFxxxE"/>
    <property type="match status" value="1"/>
</dbReference>
<dbReference type="InterPro" id="IPR045584">
    <property type="entry name" value="Pilin-like"/>
</dbReference>
<evidence type="ECO:0000313" key="3">
    <source>
        <dbReference type="Proteomes" id="UP000183954"/>
    </source>
</evidence>